<evidence type="ECO:0000313" key="2">
    <source>
        <dbReference type="Proteomes" id="UP000590749"/>
    </source>
</evidence>
<evidence type="ECO:0000313" key="1">
    <source>
        <dbReference type="EMBL" id="MBB3095379.1"/>
    </source>
</evidence>
<proteinExistence type="predicted"/>
<sequence>MGAHAGAVVVSRLEPDKKLYMEISEPALVATLGEFVEM</sequence>
<comment type="caution">
    <text evidence="1">The sequence shown here is derived from an EMBL/GenBank/DDBJ whole genome shotgun (WGS) entry which is preliminary data.</text>
</comment>
<reference evidence="1 2" key="1">
    <citation type="submission" date="2020-08" db="EMBL/GenBank/DDBJ databases">
        <title>Genomic Encyclopedia of Type Strains, Phase III (KMG-III): the genomes of soil and plant-associated and newly described type strains.</title>
        <authorList>
            <person name="Whitman W."/>
        </authorList>
    </citation>
    <scope>NUCLEOTIDE SEQUENCE [LARGE SCALE GENOMIC DNA]</scope>
    <source>
        <strain evidence="1 2">CECT 3287</strain>
    </source>
</reference>
<dbReference type="EMBL" id="JACHXF010000005">
    <property type="protein sequence ID" value="MBB3095379.1"/>
    <property type="molecule type" value="Genomic_DNA"/>
</dbReference>
<dbReference type="AlphaFoldDB" id="A0A7W5FEE6"/>
<gene>
    <name evidence="1" type="ORF">FHR83_003042</name>
</gene>
<accession>A0A7W5FEE6</accession>
<keyword evidence="2" id="KW-1185">Reference proteome</keyword>
<dbReference type="Proteomes" id="UP000590749">
    <property type="component" value="Unassembled WGS sequence"/>
</dbReference>
<organism evidence="1 2">
    <name type="scientific">Actinoplanes campanulatus</name>
    <dbReference type="NCBI Taxonomy" id="113559"/>
    <lineage>
        <taxon>Bacteria</taxon>
        <taxon>Bacillati</taxon>
        <taxon>Actinomycetota</taxon>
        <taxon>Actinomycetes</taxon>
        <taxon>Micromonosporales</taxon>
        <taxon>Micromonosporaceae</taxon>
        <taxon>Actinoplanes</taxon>
    </lineage>
</organism>
<protein>
    <submittedName>
        <fullName evidence="1">Uncharacterized protein</fullName>
    </submittedName>
</protein>
<name>A0A7W5FEE6_9ACTN</name>